<dbReference type="RefSeq" id="WP_013652448.1">
    <property type="nucleotide sequence ID" value="NC_015259.1"/>
</dbReference>
<accession>F2J5P7</accession>
<keyword evidence="2" id="KW-1185">Reference proteome</keyword>
<dbReference type="KEGG" id="pgv:SL003B_1703"/>
<proteinExistence type="predicted"/>
<name>F2J5P7_POLGS</name>
<sequence>MTAPVATINLPQASSVDELVANRTQDSVNDVVRVSVSDLAEQLRPLIIPAGSIDPVALEDVPTTKVVHQIAGGVPFIMADRLKDDRHLWDYITAANRTASYDAHDELQAALDTGEPFRLPAATVSFSGTLTISHDDCIIEGRGQRTILRHLDAAGDFFSAPANVKGLTWRDISFWALAPKTSGVVLRAYQLQYAYFYDIRFGSKRLYSAAGYNTHYLVGALDLDGFADVYVIGGENVVAGEAFYINGQVIGAGGNLLGATAEDVDVEGYEDAQAYGAEFTIQGNHRSFRTKHLIRAGGAAGGVNVFDAECSEPTGAAAVYDMSRIKAYNREAKFVGSRLDNGRSWAVDVKGGCLTDLDADALWVSGFGQSNDGSGGWRFGPLSETTAPVTAKRKIEVRIAGGTTQKCYGSGFEFVEGKCRVGNHNISNNGLGSAGGHGFHAAGGSLISSLVLDGNTVDNNGSASAVIGGTPQGYGYRLDGAINKYTVSDTVLFSNESGPIYSDMGLQEGTHEISGLTGFQTTKKGTVEWATGSSTLVVNHNLGVTPRYDAVPIVVLAGTPPSTTYEPRIIDKTATTTVWDMGGLNTSGGPITCQWEVNL</sequence>
<dbReference type="EMBL" id="CP002568">
    <property type="protein sequence ID" value="ADZ70131.1"/>
    <property type="molecule type" value="Genomic_DNA"/>
</dbReference>
<dbReference type="HOGENOM" id="CLU_455502_0_0_5"/>
<evidence type="ECO:0000313" key="2">
    <source>
        <dbReference type="Proteomes" id="UP000008130"/>
    </source>
</evidence>
<dbReference type="PATRIC" id="fig|991905.3.peg.1746"/>
<organism evidence="1 2">
    <name type="scientific">Polymorphum gilvum (strain LMG 25793 / CGMCC 1.9160 / SL003B-26A1)</name>
    <dbReference type="NCBI Taxonomy" id="991905"/>
    <lineage>
        <taxon>Bacteria</taxon>
        <taxon>Pseudomonadati</taxon>
        <taxon>Pseudomonadota</taxon>
        <taxon>Alphaproteobacteria</taxon>
        <taxon>Rhodobacterales</taxon>
        <taxon>Paracoccaceae</taxon>
        <taxon>Polymorphum</taxon>
    </lineage>
</organism>
<dbReference type="AlphaFoldDB" id="F2J5P7"/>
<dbReference type="Proteomes" id="UP000008130">
    <property type="component" value="Chromosome"/>
</dbReference>
<reference evidence="1 2" key="1">
    <citation type="journal article" date="2011" name="J. Bacteriol.">
        <title>Complete genome sequence of Polymorphum gilvum SL003B-26A1T, a crude oil-degrading bacterium from oil-polluted saline soil.</title>
        <authorList>
            <person name="Li S.G."/>
            <person name="Tang Y.Q."/>
            <person name="Nie Y."/>
            <person name="Cai M."/>
            <person name="Wu X.L."/>
        </authorList>
    </citation>
    <scope>NUCLEOTIDE SEQUENCE [LARGE SCALE GENOMIC DNA]</scope>
    <source>
        <strain evidence="2">LMG 25793 / CGMCC 1.9160 / SL003B-26A1</strain>
    </source>
</reference>
<dbReference type="STRING" id="991905.SL003B_1703"/>
<evidence type="ECO:0000313" key="1">
    <source>
        <dbReference type="EMBL" id="ADZ70131.1"/>
    </source>
</evidence>
<gene>
    <name evidence="1" type="ordered locus">SL003B_1703</name>
</gene>
<protein>
    <submittedName>
        <fullName evidence="1">Uncharacterized protein</fullName>
    </submittedName>
</protein>